<dbReference type="SUPFAM" id="SSF103473">
    <property type="entry name" value="MFS general substrate transporter"/>
    <property type="match status" value="1"/>
</dbReference>
<feature type="transmembrane region" description="Helical" evidence="9">
    <location>
        <begin position="206"/>
        <end position="227"/>
    </location>
</feature>
<evidence type="ECO:0000256" key="2">
    <source>
        <dbReference type="ARBA" id="ARBA00010992"/>
    </source>
</evidence>
<dbReference type="PROSITE" id="PS00216">
    <property type="entry name" value="SUGAR_TRANSPORT_1"/>
    <property type="match status" value="1"/>
</dbReference>
<keyword evidence="11" id="KW-1185">Reference proteome</keyword>
<evidence type="ECO:0000256" key="8">
    <source>
        <dbReference type="ARBA" id="ARBA00023136"/>
    </source>
</evidence>
<organism evidence="11 12">
    <name type="scientific">Durio zibethinus</name>
    <name type="common">Durian</name>
    <dbReference type="NCBI Taxonomy" id="66656"/>
    <lineage>
        <taxon>Eukaryota</taxon>
        <taxon>Viridiplantae</taxon>
        <taxon>Streptophyta</taxon>
        <taxon>Embryophyta</taxon>
        <taxon>Tracheophyta</taxon>
        <taxon>Spermatophyta</taxon>
        <taxon>Magnoliopsida</taxon>
        <taxon>eudicotyledons</taxon>
        <taxon>Gunneridae</taxon>
        <taxon>Pentapetalae</taxon>
        <taxon>rosids</taxon>
        <taxon>malvids</taxon>
        <taxon>Malvales</taxon>
        <taxon>Malvaceae</taxon>
        <taxon>Helicteroideae</taxon>
        <taxon>Durio</taxon>
    </lineage>
</organism>
<dbReference type="KEGG" id="dzi:111296569"/>
<evidence type="ECO:0000256" key="5">
    <source>
        <dbReference type="ARBA" id="ARBA00022597"/>
    </source>
</evidence>
<dbReference type="Proteomes" id="UP000515121">
    <property type="component" value="Unplaced"/>
</dbReference>
<feature type="transmembrane region" description="Helical" evidence="9">
    <location>
        <begin position="353"/>
        <end position="375"/>
    </location>
</feature>
<evidence type="ECO:0000256" key="9">
    <source>
        <dbReference type="SAM" id="Phobius"/>
    </source>
</evidence>
<accession>A0A6P5Z291</accession>
<evidence type="ECO:0000256" key="1">
    <source>
        <dbReference type="ARBA" id="ARBA00004651"/>
    </source>
</evidence>
<dbReference type="InterPro" id="IPR044775">
    <property type="entry name" value="MFS_ERD6/Tret1-like"/>
</dbReference>
<gene>
    <name evidence="12" type="primary">LOC111296569</name>
</gene>
<dbReference type="Gene3D" id="1.20.1250.20">
    <property type="entry name" value="MFS general substrate transporter like domains"/>
    <property type="match status" value="1"/>
</dbReference>
<evidence type="ECO:0000313" key="11">
    <source>
        <dbReference type="Proteomes" id="UP000515121"/>
    </source>
</evidence>
<dbReference type="FunFam" id="1.20.1250.20:FF:000218">
    <property type="entry name" value="facilitated trehalose transporter Tret1"/>
    <property type="match status" value="1"/>
</dbReference>
<comment type="similarity">
    <text evidence="2">Belongs to the major facilitator superfamily. Sugar transporter (TC 2.A.1.1) family.</text>
</comment>
<dbReference type="InterPro" id="IPR020846">
    <property type="entry name" value="MFS_dom"/>
</dbReference>
<evidence type="ECO:0000256" key="4">
    <source>
        <dbReference type="ARBA" id="ARBA00022475"/>
    </source>
</evidence>
<dbReference type="InterPro" id="IPR036259">
    <property type="entry name" value="MFS_trans_sf"/>
</dbReference>
<keyword evidence="4" id="KW-1003">Cell membrane</keyword>
<feature type="transmembrane region" description="Helical" evidence="9">
    <location>
        <begin position="324"/>
        <end position="346"/>
    </location>
</feature>
<evidence type="ECO:0000256" key="7">
    <source>
        <dbReference type="ARBA" id="ARBA00022989"/>
    </source>
</evidence>
<dbReference type="CDD" id="cd17358">
    <property type="entry name" value="MFS_GLUT6_8_Class3_like"/>
    <property type="match status" value="1"/>
</dbReference>
<dbReference type="PROSITE" id="PS50850">
    <property type="entry name" value="MFS"/>
    <property type="match status" value="1"/>
</dbReference>
<feature type="transmembrane region" description="Helical" evidence="9">
    <location>
        <begin position="387"/>
        <end position="411"/>
    </location>
</feature>
<dbReference type="RefSeq" id="XP_022746680.1">
    <property type="nucleotide sequence ID" value="XM_022890945.1"/>
</dbReference>
<name>A0A6P5Z291_DURZI</name>
<keyword evidence="5" id="KW-0762">Sugar transport</keyword>
<feature type="transmembrane region" description="Helical" evidence="9">
    <location>
        <begin position="182"/>
        <end position="200"/>
    </location>
</feature>
<proteinExistence type="inferred from homology"/>
<dbReference type="PANTHER" id="PTHR48021">
    <property type="match status" value="1"/>
</dbReference>
<reference evidence="12" key="1">
    <citation type="submission" date="2025-08" db="UniProtKB">
        <authorList>
            <consortium name="RefSeq"/>
        </authorList>
    </citation>
    <scope>IDENTIFICATION</scope>
    <source>
        <tissue evidence="12">Fruit stalk</tissue>
    </source>
</reference>
<feature type="transmembrane region" description="Helical" evidence="9">
    <location>
        <begin position="291"/>
        <end position="312"/>
    </location>
</feature>
<dbReference type="PANTHER" id="PTHR48021:SF56">
    <property type="entry name" value="SUGAR TRANSPORTER ERD6-LIKE 14"/>
    <property type="match status" value="1"/>
</dbReference>
<dbReference type="AlphaFoldDB" id="A0A6P5Z291"/>
<dbReference type="OrthoDB" id="6339427at2759"/>
<feature type="transmembrane region" description="Helical" evidence="9">
    <location>
        <begin position="94"/>
        <end position="113"/>
    </location>
</feature>
<evidence type="ECO:0000256" key="6">
    <source>
        <dbReference type="ARBA" id="ARBA00022692"/>
    </source>
</evidence>
<evidence type="ECO:0000256" key="3">
    <source>
        <dbReference type="ARBA" id="ARBA00022448"/>
    </source>
</evidence>
<evidence type="ECO:0000259" key="10">
    <source>
        <dbReference type="PROSITE" id="PS50850"/>
    </source>
</evidence>
<feature type="transmembrane region" description="Helical" evidence="9">
    <location>
        <begin position="423"/>
        <end position="442"/>
    </location>
</feature>
<keyword evidence="7 9" id="KW-1133">Transmembrane helix</keyword>
<dbReference type="InterPro" id="IPR005828">
    <property type="entry name" value="MFS_sugar_transport-like"/>
</dbReference>
<dbReference type="Pfam" id="PF00083">
    <property type="entry name" value="Sugar_tr"/>
    <property type="match status" value="1"/>
</dbReference>
<dbReference type="InterPro" id="IPR050549">
    <property type="entry name" value="MFS_Trehalose_Transporter"/>
</dbReference>
<keyword evidence="6 9" id="KW-0812">Transmembrane</keyword>
<keyword evidence="3" id="KW-0813">Transport</keyword>
<dbReference type="GO" id="GO:0051119">
    <property type="term" value="F:sugar transmembrane transporter activity"/>
    <property type="evidence" value="ECO:0007669"/>
    <property type="project" value="InterPro"/>
</dbReference>
<keyword evidence="8 9" id="KW-0472">Membrane</keyword>
<dbReference type="GO" id="GO:0005886">
    <property type="term" value="C:plasma membrane"/>
    <property type="evidence" value="ECO:0007669"/>
    <property type="project" value="UniProtKB-SubCell"/>
</dbReference>
<sequence>MPSDHLHGLTSKLTDEQSMAEQRRAVTETLLLRSFLSNENNGALTAAASEVTTTLVLSAFVTACMAFGLGNLMGYSSPTQSGIMEDMDLSLKEFSLFGSTLTVGAMLGAAIGGKVTDLLGRKGTMWILNVLYIGGWFAIAFAKVPWLLDLGRLSLGSVSGITGFLMPLYIAEITPKDLRGRISAIVPLMVCWGLSFIYLVGSFVNWRTLALIATIPGLLQLPLLYFVPESPRWLAKVGREKEVEDVLLCLRGEKVDISEEATEIKDYTESLRSVSKGSTLDVFQRTYARPLLIMAGLMALQSLGGIGAFAFYSGAIIQSAGISSLIGLITLAAVQTLLGLLGVMLLDKAGRRPLLLVSFAGLCFGSFLTGLSFFLKDFNWWDDGTPILALIGLLMYMGSSVLGAGIPWLLIAEVFPVNVKGSAGSICNLINNVFAWVISYYFNFLIQWSSAGVFFIFSAFCAANYILVAKFIPETKGKKLEEIQESVTHSLQ</sequence>
<dbReference type="GeneID" id="111296569"/>
<feature type="transmembrane region" description="Helical" evidence="9">
    <location>
        <begin position="150"/>
        <end position="170"/>
    </location>
</feature>
<protein>
    <submittedName>
        <fullName evidence="12">Sugar transporter ERD6-like 15 isoform X1</fullName>
    </submittedName>
</protein>
<comment type="subcellular location">
    <subcellularLocation>
        <location evidence="1">Cell membrane</location>
        <topology evidence="1">Multi-pass membrane protein</topology>
    </subcellularLocation>
</comment>
<feature type="transmembrane region" description="Helical" evidence="9">
    <location>
        <begin position="448"/>
        <end position="469"/>
    </location>
</feature>
<dbReference type="InterPro" id="IPR005829">
    <property type="entry name" value="Sugar_transporter_CS"/>
</dbReference>
<evidence type="ECO:0000313" key="12">
    <source>
        <dbReference type="RefSeq" id="XP_022746680.1"/>
    </source>
</evidence>
<feature type="transmembrane region" description="Helical" evidence="9">
    <location>
        <begin position="125"/>
        <end position="144"/>
    </location>
</feature>
<feature type="transmembrane region" description="Helical" evidence="9">
    <location>
        <begin position="55"/>
        <end position="74"/>
    </location>
</feature>
<feature type="domain" description="Major facilitator superfamily (MFS) profile" evidence="10">
    <location>
        <begin position="54"/>
        <end position="476"/>
    </location>
</feature>